<protein>
    <recommendedName>
        <fullName evidence="3">Transposase</fullName>
    </recommendedName>
</protein>
<gene>
    <name evidence="1" type="ORF">BT96DRAFT_974873</name>
</gene>
<name>A0A6A4HTC3_9AGAR</name>
<dbReference type="PANTHER" id="PTHR46177:SF1">
    <property type="entry name" value="INTEGRASE CATALYTIC DOMAIN-CONTAINING PROTEIN"/>
    <property type="match status" value="1"/>
</dbReference>
<evidence type="ECO:0008006" key="3">
    <source>
        <dbReference type="Google" id="ProtNLM"/>
    </source>
</evidence>
<dbReference type="Proteomes" id="UP000799118">
    <property type="component" value="Unassembled WGS sequence"/>
</dbReference>
<reference evidence="1" key="1">
    <citation type="journal article" date="2019" name="Environ. Microbiol.">
        <title>Fungal ecological strategies reflected in gene transcription - a case study of two litter decomposers.</title>
        <authorList>
            <person name="Barbi F."/>
            <person name="Kohler A."/>
            <person name="Barry K."/>
            <person name="Baskaran P."/>
            <person name="Daum C."/>
            <person name="Fauchery L."/>
            <person name="Ihrmark K."/>
            <person name="Kuo A."/>
            <person name="LaButti K."/>
            <person name="Lipzen A."/>
            <person name="Morin E."/>
            <person name="Grigoriev I.V."/>
            <person name="Henrissat B."/>
            <person name="Lindahl B."/>
            <person name="Martin F."/>
        </authorList>
    </citation>
    <scope>NUCLEOTIDE SEQUENCE</scope>
    <source>
        <strain evidence="1">JB14</strain>
    </source>
</reference>
<keyword evidence="2" id="KW-1185">Reference proteome</keyword>
<accession>A0A6A4HTC3</accession>
<dbReference type="AlphaFoldDB" id="A0A6A4HTC3"/>
<organism evidence="1 2">
    <name type="scientific">Gymnopus androsaceus JB14</name>
    <dbReference type="NCBI Taxonomy" id="1447944"/>
    <lineage>
        <taxon>Eukaryota</taxon>
        <taxon>Fungi</taxon>
        <taxon>Dikarya</taxon>
        <taxon>Basidiomycota</taxon>
        <taxon>Agaricomycotina</taxon>
        <taxon>Agaricomycetes</taxon>
        <taxon>Agaricomycetidae</taxon>
        <taxon>Agaricales</taxon>
        <taxon>Marasmiineae</taxon>
        <taxon>Omphalotaceae</taxon>
        <taxon>Gymnopus</taxon>
    </lineage>
</organism>
<proteinExistence type="predicted"/>
<dbReference type="OrthoDB" id="5946233at2759"/>
<evidence type="ECO:0000313" key="1">
    <source>
        <dbReference type="EMBL" id="KAE9401193.1"/>
    </source>
</evidence>
<dbReference type="EMBL" id="ML769448">
    <property type="protein sequence ID" value="KAE9401193.1"/>
    <property type="molecule type" value="Genomic_DNA"/>
</dbReference>
<sequence>MIDLRQRYPSAGYGRIKKIFRQRGKEVTRRVIINYMHHYEPDLVKKRVRRHLKRRRFWAAGVNDLYCIDQHDKLKIHGLALHTGLDPFTGKFKWLRVWWTNSNPRLIFRYYLDCIKKDGYIPLVIQSDPGAENFCIAKGHSFIRQSLDPDLVGTLQHRYMKEKNNLPPEIAWSNLRRNFMEGIEEILSNPSVNYSCQNPLKYNVFKW</sequence>
<evidence type="ECO:0000313" key="2">
    <source>
        <dbReference type="Proteomes" id="UP000799118"/>
    </source>
</evidence>
<dbReference type="PANTHER" id="PTHR46177">
    <property type="entry name" value="INTEGRASE CATALYTIC DOMAIN-CONTAINING PROTEIN"/>
    <property type="match status" value="1"/>
</dbReference>